<evidence type="ECO:0000256" key="1">
    <source>
        <dbReference type="ARBA" id="ARBA00004370"/>
    </source>
</evidence>
<reference evidence="7 8" key="1">
    <citation type="submission" date="2014-04" db="EMBL/GenBank/DDBJ databases">
        <title>A new species of microsporidia sheds light on the evolution of extreme parasitism.</title>
        <authorList>
            <person name="Haag K.L."/>
            <person name="James T.Y."/>
            <person name="Larsson R."/>
            <person name="Schaer T.M."/>
            <person name="Refardt D."/>
            <person name="Pombert J.-F."/>
            <person name="Ebert D."/>
        </authorList>
    </citation>
    <scope>NUCLEOTIDE SEQUENCE [LARGE SCALE GENOMIC DNA]</scope>
    <source>
        <strain evidence="7 8">UGP3</strain>
        <tissue evidence="7">Spores</tissue>
    </source>
</reference>
<dbReference type="SUPFAM" id="SSF103473">
    <property type="entry name" value="MFS general substrate transporter"/>
    <property type="match status" value="1"/>
</dbReference>
<keyword evidence="2" id="KW-0813">Transport</keyword>
<keyword evidence="4 6" id="KW-1133">Transmembrane helix</keyword>
<feature type="transmembrane region" description="Helical" evidence="6">
    <location>
        <begin position="454"/>
        <end position="478"/>
    </location>
</feature>
<dbReference type="VEuPathDB" id="MicrosporidiaDB:DI09_109p20"/>
<dbReference type="Gene3D" id="1.20.1250.20">
    <property type="entry name" value="MFS general substrate transporter like domains"/>
    <property type="match status" value="2"/>
</dbReference>
<sequence length="505" mass="57168">MNPNRLKYLFVLVFLSSLTSASLTWYFRTFRFFLKLGGPYILAIALAFHNIPIIPSGPKHDQNLWMSQGEYLKYSSSASMNANAYYNKSLTPTPDLNIKTFKNGRFTEKTLGLRSSNNSIESNKDNSNRSNIASPTKHVEFNTLTRNIAKMPSKKIDDSGFSSEELDYLKLSQNMNSNILISFFIHKFSLEAGRSFAVSFFYLGGTLGSIFTRFDPKYTTEKYLNVSCILLFFGAILSYISSNWIILAIGRFLLGMASGIAGIMVPIFYGDLLMVEHSESEYLSLAAFFGMIYPLMAPGEILFGALIKQYLLDNDYLTWRGFNFVTGVLAIIAFILLNFNSSEKDPAVKNQKAPDAKSCIQKMPKQTMDNFLRTYFQEESKFFTIFLCLNIFQQFSFINGYFSYAKEIFGHQPNIYILLGVANFVGTLFNFAIKNLKDPNDTSDHCLAHIANTWAMKYIGLISGTGCTFFSFLMFIGFSKNLEVLKFPPALAFVVFLHLELNLSL</sequence>
<feature type="transmembrane region" description="Helical" evidence="6">
    <location>
        <begin position="282"/>
        <end position="307"/>
    </location>
</feature>
<dbReference type="EMBL" id="JMKJ01000010">
    <property type="protein sequence ID" value="KGG53153.1"/>
    <property type="molecule type" value="Genomic_DNA"/>
</dbReference>
<dbReference type="GO" id="GO:0016020">
    <property type="term" value="C:membrane"/>
    <property type="evidence" value="ECO:0007669"/>
    <property type="project" value="UniProtKB-SubCell"/>
</dbReference>
<feature type="transmembrane region" description="Helical" evidence="6">
    <location>
        <begin position="39"/>
        <end position="57"/>
    </location>
</feature>
<gene>
    <name evidence="7" type="ORF">DI09_109p20</name>
</gene>
<dbReference type="HOGENOM" id="CLU_539764_0_0_1"/>
<dbReference type="GO" id="GO:0015149">
    <property type="term" value="F:hexose transmembrane transporter activity"/>
    <property type="evidence" value="ECO:0007669"/>
    <property type="project" value="TreeGrafter"/>
</dbReference>
<name>A0A098VVI7_9MICR</name>
<dbReference type="PANTHER" id="PTHR23503:SF8">
    <property type="entry name" value="FACILITATED GLUCOSE TRANSPORTER PROTEIN 1"/>
    <property type="match status" value="1"/>
</dbReference>
<keyword evidence="7" id="KW-0762">Sugar transport</keyword>
<protein>
    <submittedName>
        <fullName evidence="7">Glucose transporter 1</fullName>
    </submittedName>
</protein>
<keyword evidence="3 6" id="KW-0812">Transmembrane</keyword>
<dbReference type="PANTHER" id="PTHR23503">
    <property type="entry name" value="SOLUTE CARRIER FAMILY 2"/>
    <property type="match status" value="1"/>
</dbReference>
<dbReference type="InterPro" id="IPR045263">
    <property type="entry name" value="GLUT"/>
</dbReference>
<keyword evidence="5 6" id="KW-0472">Membrane</keyword>
<comment type="subcellular location">
    <subcellularLocation>
        <location evidence="1">Membrane</location>
    </subcellularLocation>
</comment>
<evidence type="ECO:0000256" key="3">
    <source>
        <dbReference type="ARBA" id="ARBA00022692"/>
    </source>
</evidence>
<feature type="transmembrane region" description="Helical" evidence="6">
    <location>
        <begin position="223"/>
        <end position="246"/>
    </location>
</feature>
<evidence type="ECO:0000256" key="2">
    <source>
        <dbReference type="ARBA" id="ARBA00022448"/>
    </source>
</evidence>
<organism evidence="7 8">
    <name type="scientific">Mitosporidium daphniae</name>
    <dbReference type="NCBI Taxonomy" id="1485682"/>
    <lineage>
        <taxon>Eukaryota</taxon>
        <taxon>Fungi</taxon>
        <taxon>Fungi incertae sedis</taxon>
        <taxon>Microsporidia</taxon>
        <taxon>Mitosporidium</taxon>
    </lineage>
</organism>
<evidence type="ECO:0000256" key="4">
    <source>
        <dbReference type="ARBA" id="ARBA00022989"/>
    </source>
</evidence>
<feature type="transmembrane region" description="Helical" evidence="6">
    <location>
        <begin position="382"/>
        <end position="402"/>
    </location>
</feature>
<dbReference type="OrthoDB" id="4540492at2759"/>
<dbReference type="Pfam" id="PF00083">
    <property type="entry name" value="Sugar_tr"/>
    <property type="match status" value="1"/>
</dbReference>
<dbReference type="InterPro" id="IPR036259">
    <property type="entry name" value="MFS_trans_sf"/>
</dbReference>
<dbReference type="InterPro" id="IPR005828">
    <property type="entry name" value="MFS_sugar_transport-like"/>
</dbReference>
<dbReference type="GeneID" id="25257959"/>
<accession>A0A098VVI7</accession>
<evidence type="ECO:0000256" key="5">
    <source>
        <dbReference type="ARBA" id="ARBA00023136"/>
    </source>
</evidence>
<dbReference type="RefSeq" id="XP_013239589.1">
    <property type="nucleotide sequence ID" value="XM_013384135.1"/>
</dbReference>
<evidence type="ECO:0000313" key="7">
    <source>
        <dbReference type="EMBL" id="KGG53153.1"/>
    </source>
</evidence>
<feature type="transmembrane region" description="Helical" evidence="6">
    <location>
        <begin position="414"/>
        <end position="433"/>
    </location>
</feature>
<dbReference type="Proteomes" id="UP000029725">
    <property type="component" value="Unassembled WGS sequence"/>
</dbReference>
<comment type="caution">
    <text evidence="7">The sequence shown here is derived from an EMBL/GenBank/DDBJ whole genome shotgun (WGS) entry which is preliminary data.</text>
</comment>
<proteinExistence type="predicted"/>
<feature type="transmembrane region" description="Helical" evidence="6">
    <location>
        <begin position="6"/>
        <end position="27"/>
    </location>
</feature>
<evidence type="ECO:0000256" key="6">
    <source>
        <dbReference type="SAM" id="Phobius"/>
    </source>
</evidence>
<feature type="transmembrane region" description="Helical" evidence="6">
    <location>
        <begin position="192"/>
        <end position="211"/>
    </location>
</feature>
<dbReference type="AlphaFoldDB" id="A0A098VVI7"/>
<evidence type="ECO:0000313" key="8">
    <source>
        <dbReference type="Proteomes" id="UP000029725"/>
    </source>
</evidence>
<keyword evidence="8" id="KW-1185">Reference proteome</keyword>
<feature type="transmembrane region" description="Helical" evidence="6">
    <location>
        <begin position="252"/>
        <end position="270"/>
    </location>
</feature>
<feature type="transmembrane region" description="Helical" evidence="6">
    <location>
        <begin position="319"/>
        <end position="339"/>
    </location>
</feature>